<dbReference type="GO" id="GO:0006508">
    <property type="term" value="P:proteolysis"/>
    <property type="evidence" value="ECO:0007669"/>
    <property type="project" value="UniProtKB-KW"/>
</dbReference>
<keyword evidence="1" id="KW-0472">Membrane</keyword>
<keyword evidence="3" id="KW-1185">Reference proteome</keyword>
<feature type="transmembrane region" description="Helical" evidence="1">
    <location>
        <begin position="95"/>
        <end position="116"/>
    </location>
</feature>
<dbReference type="GO" id="GO:0008233">
    <property type="term" value="F:peptidase activity"/>
    <property type="evidence" value="ECO:0007669"/>
    <property type="project" value="UniProtKB-KW"/>
</dbReference>
<keyword evidence="2" id="KW-0378">Hydrolase</keyword>
<reference evidence="2 3" key="1">
    <citation type="submission" date="2018-09" db="EMBL/GenBank/DDBJ databases">
        <authorList>
            <consortium name="Pathogen Informatics"/>
        </authorList>
    </citation>
    <scope>NUCLEOTIDE SEQUENCE [LARGE SCALE GENOMIC DNA]</scope>
    <source>
        <strain evidence="2 3">OH-22767</strain>
    </source>
</reference>
<evidence type="ECO:0000313" key="3">
    <source>
        <dbReference type="Proteomes" id="UP000262142"/>
    </source>
</evidence>
<keyword evidence="1" id="KW-1133">Transmembrane helix</keyword>
<organism evidence="2 3">
    <name type="scientific">Candidatus Ornithobacterium hominis</name>
    <dbReference type="NCBI Taxonomy" id="2497989"/>
    <lineage>
        <taxon>Bacteria</taxon>
        <taxon>Pseudomonadati</taxon>
        <taxon>Bacteroidota</taxon>
        <taxon>Flavobacteriia</taxon>
        <taxon>Flavobacteriales</taxon>
        <taxon>Weeksellaceae</taxon>
        <taxon>Ornithobacterium</taxon>
    </lineage>
</organism>
<feature type="transmembrane region" description="Helical" evidence="1">
    <location>
        <begin position="35"/>
        <end position="55"/>
    </location>
</feature>
<dbReference type="AlphaFoldDB" id="A0A383U350"/>
<evidence type="ECO:0000256" key="1">
    <source>
        <dbReference type="SAM" id="Phobius"/>
    </source>
</evidence>
<feature type="transmembrane region" description="Helical" evidence="1">
    <location>
        <begin position="175"/>
        <end position="194"/>
    </location>
</feature>
<gene>
    <name evidence="2" type="ORF">SAMEA104719789_01361</name>
</gene>
<feature type="transmembrane region" description="Helical" evidence="1">
    <location>
        <begin position="142"/>
        <end position="163"/>
    </location>
</feature>
<proteinExistence type="predicted"/>
<keyword evidence="2" id="KW-0645">Protease</keyword>
<evidence type="ECO:0000313" key="2">
    <source>
        <dbReference type="EMBL" id="SZD73908.1"/>
    </source>
</evidence>
<dbReference type="OrthoDB" id="1443714at2"/>
<feature type="transmembrane region" description="Helical" evidence="1">
    <location>
        <begin position="200"/>
        <end position="221"/>
    </location>
</feature>
<dbReference type="Proteomes" id="UP000262142">
    <property type="component" value="Unassembled WGS sequence"/>
</dbReference>
<keyword evidence="1" id="KW-0812">Transmembrane</keyword>
<feature type="transmembrane region" description="Helical" evidence="1">
    <location>
        <begin position="67"/>
        <end position="89"/>
    </location>
</feature>
<dbReference type="EMBL" id="UNSC01000007">
    <property type="protein sequence ID" value="SZD73908.1"/>
    <property type="molecule type" value="Genomic_DNA"/>
</dbReference>
<name>A0A383U350_9FLAO</name>
<sequence length="228" mass="26584">MKEFIRFIFTGEVLQQDSSFLRNMLEVLLGYGKVMFIYLLIVALGVLIFNITSSTSTAMVRHNDTNFYYRILLICIIVPIIEEFAFRLILNVNKINIIVGGLSLIFCIGTFINSYINTNKYVLMAIILCIGIYVILSNYESIVFFIVRNKFVIIHFLTILFCLFHYKNHNFNSDLLGILLLMFMTLLLGYYFTFVRLKFGFAYSVMIHIIHNTLISLPFIINNIIKMR</sequence>
<feature type="transmembrane region" description="Helical" evidence="1">
    <location>
        <begin position="121"/>
        <end position="136"/>
    </location>
</feature>
<protein>
    <submittedName>
        <fullName evidence="2">CAAX amino terminal protease self- immunity</fullName>
    </submittedName>
</protein>
<accession>A0A383U350</accession>